<organism evidence="1 2">
    <name type="scientific">Ixodes persulcatus</name>
    <name type="common">Taiga tick</name>
    <dbReference type="NCBI Taxonomy" id="34615"/>
    <lineage>
        <taxon>Eukaryota</taxon>
        <taxon>Metazoa</taxon>
        <taxon>Ecdysozoa</taxon>
        <taxon>Arthropoda</taxon>
        <taxon>Chelicerata</taxon>
        <taxon>Arachnida</taxon>
        <taxon>Acari</taxon>
        <taxon>Parasitiformes</taxon>
        <taxon>Ixodida</taxon>
        <taxon>Ixodoidea</taxon>
        <taxon>Ixodidae</taxon>
        <taxon>Ixodinae</taxon>
        <taxon>Ixodes</taxon>
    </lineage>
</organism>
<protein>
    <submittedName>
        <fullName evidence="1">Uncharacterized protein</fullName>
    </submittedName>
</protein>
<evidence type="ECO:0000313" key="2">
    <source>
        <dbReference type="Proteomes" id="UP000805193"/>
    </source>
</evidence>
<keyword evidence="2" id="KW-1185">Reference proteome</keyword>
<accession>A0AC60PH69</accession>
<name>A0AC60PH69_IXOPE</name>
<gene>
    <name evidence="1" type="ORF">HPB47_003903</name>
</gene>
<reference evidence="1 2" key="1">
    <citation type="journal article" date="2020" name="Cell">
        <title>Large-Scale Comparative Analyses of Tick Genomes Elucidate Their Genetic Diversity and Vector Capacities.</title>
        <authorList>
            <consortium name="Tick Genome and Microbiome Consortium (TIGMIC)"/>
            <person name="Jia N."/>
            <person name="Wang J."/>
            <person name="Shi W."/>
            <person name="Du L."/>
            <person name="Sun Y."/>
            <person name="Zhan W."/>
            <person name="Jiang J.F."/>
            <person name="Wang Q."/>
            <person name="Zhang B."/>
            <person name="Ji P."/>
            <person name="Bell-Sakyi L."/>
            <person name="Cui X.M."/>
            <person name="Yuan T.T."/>
            <person name="Jiang B.G."/>
            <person name="Yang W.F."/>
            <person name="Lam T.T."/>
            <person name="Chang Q.C."/>
            <person name="Ding S.J."/>
            <person name="Wang X.J."/>
            <person name="Zhu J.G."/>
            <person name="Ruan X.D."/>
            <person name="Zhao L."/>
            <person name="Wei J.T."/>
            <person name="Ye R.Z."/>
            <person name="Que T.C."/>
            <person name="Du C.H."/>
            <person name="Zhou Y.H."/>
            <person name="Cheng J.X."/>
            <person name="Dai P.F."/>
            <person name="Guo W.B."/>
            <person name="Han X.H."/>
            <person name="Huang E.J."/>
            <person name="Li L.F."/>
            <person name="Wei W."/>
            <person name="Gao Y.C."/>
            <person name="Liu J.Z."/>
            <person name="Shao H.Z."/>
            <person name="Wang X."/>
            <person name="Wang C.C."/>
            <person name="Yang T.C."/>
            <person name="Huo Q.B."/>
            <person name="Li W."/>
            <person name="Chen H.Y."/>
            <person name="Chen S.E."/>
            <person name="Zhou L.G."/>
            <person name="Ni X.B."/>
            <person name="Tian J.H."/>
            <person name="Sheng Y."/>
            <person name="Liu T."/>
            <person name="Pan Y.S."/>
            <person name="Xia L.Y."/>
            <person name="Li J."/>
            <person name="Zhao F."/>
            <person name="Cao W.C."/>
        </authorList>
    </citation>
    <scope>NUCLEOTIDE SEQUENCE [LARGE SCALE GENOMIC DNA]</scope>
    <source>
        <strain evidence="1">Iper-2018</strain>
    </source>
</reference>
<proteinExistence type="predicted"/>
<dbReference type="Proteomes" id="UP000805193">
    <property type="component" value="Unassembled WGS sequence"/>
</dbReference>
<sequence>MKCQIDGMGGHSDETGAQALGAPTPLRTTTGQLLAGVQRGEGDVPSESSGVRAFGPATPTAAREPRGFVPRSAAAGAIADDTDKSRRACQSKTTRRRHTFGAAADRTIVASAAESGERMGPLGDAEAASTVAEDSDDSVKWEDFFGRAGLIGKLAFDGLALDELAVYVVRAIYWCTAYNVNLNTYAVCRP</sequence>
<comment type="caution">
    <text evidence="1">The sequence shown here is derived from an EMBL/GenBank/DDBJ whole genome shotgun (WGS) entry which is preliminary data.</text>
</comment>
<dbReference type="EMBL" id="JABSTQ010010580">
    <property type="protein sequence ID" value="KAG0419749.1"/>
    <property type="molecule type" value="Genomic_DNA"/>
</dbReference>
<evidence type="ECO:0000313" key="1">
    <source>
        <dbReference type="EMBL" id="KAG0419749.1"/>
    </source>
</evidence>